<dbReference type="Pfam" id="PF08446">
    <property type="entry name" value="PAS_2"/>
    <property type="match status" value="1"/>
</dbReference>
<evidence type="ECO:0000259" key="1">
    <source>
        <dbReference type="Pfam" id="PF08446"/>
    </source>
</evidence>
<comment type="caution">
    <text evidence="2">The sequence shown here is derived from an EMBL/GenBank/DDBJ whole genome shotgun (WGS) entry which is preliminary data.</text>
</comment>
<evidence type="ECO:0000313" key="2">
    <source>
        <dbReference type="EMBL" id="MFD2934334.1"/>
    </source>
</evidence>
<organism evidence="2 3">
    <name type="scientific">Spirosoma flavum</name>
    <dbReference type="NCBI Taxonomy" id="2048557"/>
    <lineage>
        <taxon>Bacteria</taxon>
        <taxon>Pseudomonadati</taxon>
        <taxon>Bacteroidota</taxon>
        <taxon>Cytophagia</taxon>
        <taxon>Cytophagales</taxon>
        <taxon>Cytophagaceae</taxon>
        <taxon>Spirosoma</taxon>
    </lineage>
</organism>
<dbReference type="Proteomes" id="UP001597512">
    <property type="component" value="Unassembled WGS sequence"/>
</dbReference>
<sequence length="108" mass="11904">MTTKGIRFTGYTTLANCESEPIHVPGTTQPYGLLMAVNSQTWLIDYCSANTVDFLDLDVNQVVGKALAEIIGEQECDKMNRHLTDHTPEQVYTLTYQSVSFITALSAG</sequence>
<proteinExistence type="predicted"/>
<dbReference type="InterPro" id="IPR035965">
    <property type="entry name" value="PAS-like_dom_sf"/>
</dbReference>
<feature type="domain" description="PAS fold-2" evidence="1">
    <location>
        <begin position="17"/>
        <end position="97"/>
    </location>
</feature>
<dbReference type="InterPro" id="IPR013654">
    <property type="entry name" value="PAS_2"/>
</dbReference>
<dbReference type="EMBL" id="JBHUOM010000002">
    <property type="protein sequence ID" value="MFD2934334.1"/>
    <property type="molecule type" value="Genomic_DNA"/>
</dbReference>
<protein>
    <recommendedName>
        <fullName evidence="1">PAS fold-2 domain-containing protein</fullName>
    </recommendedName>
</protein>
<name>A0ABW6AI79_9BACT</name>
<dbReference type="SUPFAM" id="SSF55785">
    <property type="entry name" value="PYP-like sensor domain (PAS domain)"/>
    <property type="match status" value="1"/>
</dbReference>
<keyword evidence="3" id="KW-1185">Reference proteome</keyword>
<dbReference type="Gene3D" id="3.30.450.20">
    <property type="entry name" value="PAS domain"/>
    <property type="match status" value="1"/>
</dbReference>
<gene>
    <name evidence="2" type="ORF">ACFS25_11120</name>
</gene>
<evidence type="ECO:0000313" key="3">
    <source>
        <dbReference type="Proteomes" id="UP001597512"/>
    </source>
</evidence>
<reference evidence="3" key="1">
    <citation type="journal article" date="2019" name="Int. J. Syst. Evol. Microbiol.">
        <title>The Global Catalogue of Microorganisms (GCM) 10K type strain sequencing project: providing services to taxonomists for standard genome sequencing and annotation.</title>
        <authorList>
            <consortium name="The Broad Institute Genomics Platform"/>
            <consortium name="The Broad Institute Genome Sequencing Center for Infectious Disease"/>
            <person name="Wu L."/>
            <person name="Ma J."/>
        </authorList>
    </citation>
    <scope>NUCLEOTIDE SEQUENCE [LARGE SCALE GENOMIC DNA]</scope>
    <source>
        <strain evidence="3">KCTC 52490</strain>
    </source>
</reference>
<accession>A0ABW6AI79</accession>
<dbReference type="RefSeq" id="WP_381499994.1">
    <property type="nucleotide sequence ID" value="NZ_JBHUOM010000002.1"/>
</dbReference>